<dbReference type="GO" id="GO:0003676">
    <property type="term" value="F:nucleic acid binding"/>
    <property type="evidence" value="ECO:0007669"/>
    <property type="project" value="InterPro"/>
</dbReference>
<proteinExistence type="predicted"/>
<dbReference type="EMBL" id="HG994580">
    <property type="protein sequence ID" value="CAF2757481.1"/>
    <property type="molecule type" value="Genomic_DNA"/>
</dbReference>
<name>A0A7R8CBX3_LEPSM</name>
<evidence type="ECO:0000313" key="1">
    <source>
        <dbReference type="EMBL" id="CAF2757481.1"/>
    </source>
</evidence>
<evidence type="ECO:0000313" key="2">
    <source>
        <dbReference type="Proteomes" id="UP000675881"/>
    </source>
</evidence>
<sequence length="430" mass="49165">MEIHENNQGIWFVSLNPLSNTIIIRSVRQVPLLVSPQAFKETDDTSKDLGNQDLDNGCCRSRQRTLKVTQTKGLIIPEGGPTDLLSKGILKVWNLERCSRLSNLEDRQCIIRMNNLLFWDIRLVLPLILRSSFLRDLRDVNHSGVVHTKSSEENIESLVKESFPFAASRCFEYEKVFVDCRVTLLRLNALLRRMVDHFSNSTQNYSVSDIVSLSSEVFDTQGYVSPVIMQFKLTLPLLWEDKFKWDKNLKSKDTGAAKQAVKALNKLVEQIPLMKDLLFPRYNDGEASRFSLSSEMPPNLLMPKALHETSKVEDMLTIAPTELVELTMAVTIANYIQIALKPLFEPPRMAPLPTIRMDNPSPWRNVGIDLMALFAFLHTRAIHVEIFESCCTRKFLETLKRYVCLYGKPEIIYSYNSRNFVAANKATTNT</sequence>
<reference evidence="1" key="1">
    <citation type="submission" date="2021-02" db="EMBL/GenBank/DDBJ databases">
        <authorList>
            <person name="Bekaert M."/>
        </authorList>
    </citation>
    <scope>NUCLEOTIDE SEQUENCE</scope>
    <source>
        <strain evidence="1">IoA-00</strain>
    </source>
</reference>
<dbReference type="InterPro" id="IPR008042">
    <property type="entry name" value="Retrotrans_Pao"/>
</dbReference>
<dbReference type="AlphaFoldDB" id="A0A7R8CBX3"/>
<dbReference type="Pfam" id="PF05380">
    <property type="entry name" value="Peptidase_A17"/>
    <property type="match status" value="1"/>
</dbReference>
<keyword evidence="2" id="KW-1185">Reference proteome</keyword>
<protein>
    <submittedName>
        <fullName evidence="1">(salmon louse) hypothetical protein</fullName>
    </submittedName>
</protein>
<dbReference type="PANTHER" id="PTHR47331:SF2">
    <property type="match status" value="1"/>
</dbReference>
<dbReference type="Gene3D" id="3.30.420.10">
    <property type="entry name" value="Ribonuclease H-like superfamily/Ribonuclease H"/>
    <property type="match status" value="1"/>
</dbReference>
<gene>
    <name evidence="1" type="ORF">LSAA_1625</name>
</gene>
<accession>A0A7R8CBX3</accession>
<organism evidence="1 2">
    <name type="scientific">Lepeophtheirus salmonis</name>
    <name type="common">Salmon louse</name>
    <name type="synonym">Caligus salmonis</name>
    <dbReference type="NCBI Taxonomy" id="72036"/>
    <lineage>
        <taxon>Eukaryota</taxon>
        <taxon>Metazoa</taxon>
        <taxon>Ecdysozoa</taxon>
        <taxon>Arthropoda</taxon>
        <taxon>Crustacea</taxon>
        <taxon>Multicrustacea</taxon>
        <taxon>Hexanauplia</taxon>
        <taxon>Copepoda</taxon>
        <taxon>Siphonostomatoida</taxon>
        <taxon>Caligidae</taxon>
        <taxon>Lepeophtheirus</taxon>
    </lineage>
</organism>
<dbReference type="Proteomes" id="UP000675881">
    <property type="component" value="Chromosome 1"/>
</dbReference>
<dbReference type="PANTHER" id="PTHR47331">
    <property type="entry name" value="PHD-TYPE DOMAIN-CONTAINING PROTEIN"/>
    <property type="match status" value="1"/>
</dbReference>
<dbReference type="InterPro" id="IPR036397">
    <property type="entry name" value="RNaseH_sf"/>
</dbReference>